<evidence type="ECO:0000256" key="11">
    <source>
        <dbReference type="ARBA" id="ARBA00052346"/>
    </source>
</evidence>
<evidence type="ECO:0000256" key="16">
    <source>
        <dbReference type="SAM" id="Phobius"/>
    </source>
</evidence>
<comment type="catalytic activity">
    <reaction evidence="7">
        <text>L-tryptophan(in) = L-tryptophan(out)</text>
        <dbReference type="Rhea" id="RHEA:70947"/>
        <dbReference type="ChEBI" id="CHEBI:57912"/>
    </reaction>
    <physiologicalReaction direction="left-to-right" evidence="7">
        <dbReference type="Rhea" id="RHEA:70948"/>
    </physiologicalReaction>
    <physiologicalReaction direction="right-to-left" evidence="7">
        <dbReference type="Rhea" id="RHEA:70949"/>
    </physiologicalReaction>
</comment>
<dbReference type="STRING" id="144197.ENSSPAP00000012260"/>
<dbReference type="GO" id="GO:0015196">
    <property type="term" value="F:L-tryptophan transmembrane transporter activity"/>
    <property type="evidence" value="ECO:0007669"/>
    <property type="project" value="UniProtKB-ARBA"/>
</dbReference>
<feature type="transmembrane region" description="Helical" evidence="16">
    <location>
        <begin position="402"/>
        <end position="421"/>
    </location>
</feature>
<dbReference type="PANTHER" id="PTHR11360">
    <property type="entry name" value="MONOCARBOXYLATE TRANSPORTER"/>
    <property type="match status" value="1"/>
</dbReference>
<comment type="catalytic activity">
    <reaction evidence="11">
        <text>L-phenylalanine(in) = L-phenylalanine(out)</text>
        <dbReference type="Rhea" id="RHEA:27950"/>
        <dbReference type="ChEBI" id="CHEBI:58095"/>
    </reaction>
    <physiologicalReaction direction="left-to-right" evidence="11">
        <dbReference type="Rhea" id="RHEA:27951"/>
    </physiologicalReaction>
    <physiologicalReaction direction="right-to-left" evidence="11">
        <dbReference type="Rhea" id="RHEA:27952"/>
    </physiologicalReaction>
</comment>
<dbReference type="PANTHER" id="PTHR11360:SF123">
    <property type="entry name" value="MONOCARBOXYLATE TRANSPORTER 8"/>
    <property type="match status" value="1"/>
</dbReference>
<dbReference type="GeneID" id="103356250"/>
<dbReference type="InterPro" id="IPR011701">
    <property type="entry name" value="MFS"/>
</dbReference>
<dbReference type="OrthoDB" id="6499973at2759"/>
<comment type="catalytic activity">
    <reaction evidence="9">
        <text>L-tyrosine(in) = L-tyrosine(out)</text>
        <dbReference type="Rhea" id="RHEA:68572"/>
        <dbReference type="ChEBI" id="CHEBI:58315"/>
    </reaction>
    <physiologicalReaction direction="left-to-right" evidence="9">
        <dbReference type="Rhea" id="RHEA:68573"/>
    </physiologicalReaction>
    <physiologicalReaction direction="right-to-left" evidence="9">
        <dbReference type="Rhea" id="RHEA:68574"/>
    </physiologicalReaction>
</comment>
<dbReference type="SUPFAM" id="SSF103473">
    <property type="entry name" value="MFS general substrate transporter"/>
    <property type="match status" value="1"/>
</dbReference>
<feature type="transmembrane region" description="Helical" evidence="16">
    <location>
        <begin position="263"/>
        <end position="281"/>
    </location>
</feature>
<dbReference type="InterPro" id="IPR050327">
    <property type="entry name" value="Proton-linked_MCT"/>
</dbReference>
<evidence type="ECO:0000256" key="6">
    <source>
        <dbReference type="ARBA" id="ARBA00023136"/>
    </source>
</evidence>
<evidence type="ECO:0000256" key="13">
    <source>
        <dbReference type="ARBA" id="ARBA00073865"/>
    </source>
</evidence>
<dbReference type="Gene3D" id="1.20.1250.20">
    <property type="entry name" value="MFS general substrate transporter like domains"/>
    <property type="match status" value="2"/>
</dbReference>
<evidence type="ECO:0000256" key="4">
    <source>
        <dbReference type="ARBA" id="ARBA00022692"/>
    </source>
</evidence>
<sequence>MGINGLDNPAQPSSGVSRTEQPAADPQMEHTNAPQEPDTSRGDQAAGSECKIAKEDSDVQLIEAGCKPSLSSPASESEAGVQVDRHGHGGGFVPPEGGFGWLVVFAATWCNGSIFGIQNSFGILHLMLVKEHTDPEDQTSQFKVAWVGALAMGMIFFCSPVVSMFTDHFGCRKTAVSGATLAFIGLLSTSFANSLILRYFTYGILFGCGSSFAFQPSLVILGHYFRQRLGLANGVVTAGASLFSMGLPVLLKKVAEPLGLSRTFQILSLFMLVQALLALTFKPLLPAGGGMGPPGMGPGLGESQTQASAQGGSKWSKAVARVRKYFNLRVFHIVTYRVWAFGVATAVLGYFVPYVHLMNFVEEQFKETQKEWVLLVCIGASSGVGRLAFGKIGDLIPGLKKIYMQVASFMALGLMSMMIPQCSVFEGLVVVCVFLGLCDGCFLTMMAPIAFELVGPMQASQAIGYLLGLMSLPMTAGPPIAGLLHGYFGNYTVAFSLAGVPPMVGGVVLFFVPLIHRKLQRGQASPEETSTTAHMLPTAPPAEEPKSCSNGDILPGYTDVETHI</sequence>
<feature type="transmembrane region" description="Helical" evidence="16">
    <location>
        <begin position="463"/>
        <end position="488"/>
    </location>
</feature>
<evidence type="ECO:0000256" key="5">
    <source>
        <dbReference type="ARBA" id="ARBA00022989"/>
    </source>
</evidence>
<dbReference type="Proteomes" id="UP000694891">
    <property type="component" value="Unplaced"/>
</dbReference>
<feature type="region of interest" description="Disordered" evidence="15">
    <location>
        <begin position="522"/>
        <end position="554"/>
    </location>
</feature>
<dbReference type="CTD" id="6567"/>
<evidence type="ECO:0000256" key="15">
    <source>
        <dbReference type="SAM" id="MobiDB-lite"/>
    </source>
</evidence>
<evidence type="ECO:0000313" key="18">
    <source>
        <dbReference type="Proteomes" id="UP000694891"/>
    </source>
</evidence>
<keyword evidence="3" id="KW-1003">Cell membrane</keyword>
<dbReference type="GO" id="GO:0005302">
    <property type="term" value="F:L-tyrosine transmembrane transporter activity"/>
    <property type="evidence" value="ECO:0007669"/>
    <property type="project" value="UniProtKB-ARBA"/>
</dbReference>
<evidence type="ECO:0000313" key="17">
    <source>
        <dbReference type="Ensembl" id="ENSSPAP00000012260.1"/>
    </source>
</evidence>
<dbReference type="Pfam" id="PF07690">
    <property type="entry name" value="MFS_1"/>
    <property type="match status" value="2"/>
</dbReference>
<keyword evidence="6 16" id="KW-0472">Membrane</keyword>
<evidence type="ECO:0000256" key="7">
    <source>
        <dbReference type="ARBA" id="ARBA00050278"/>
    </source>
</evidence>
<dbReference type="GO" id="GO:0015192">
    <property type="term" value="F:L-phenylalanine transmembrane transporter activity"/>
    <property type="evidence" value="ECO:0007669"/>
    <property type="project" value="UniProtKB-ARBA"/>
</dbReference>
<proteinExistence type="inferred from homology"/>
<evidence type="ECO:0000256" key="10">
    <source>
        <dbReference type="ARBA" id="ARBA00051690"/>
    </source>
</evidence>
<comment type="catalytic activity">
    <reaction evidence="8">
        <text>3,3',5-triiodo-L-thyronine(out) = 3,3',5-triiodo-L-thyronine(in)</text>
        <dbReference type="Rhea" id="RHEA:71811"/>
        <dbReference type="ChEBI" id="CHEBI:533015"/>
    </reaction>
    <physiologicalReaction direction="left-to-right" evidence="8">
        <dbReference type="Rhea" id="RHEA:71812"/>
    </physiologicalReaction>
    <physiologicalReaction direction="right-to-left" evidence="8">
        <dbReference type="Rhea" id="RHEA:71813"/>
    </physiologicalReaction>
</comment>
<dbReference type="GO" id="GO:0015349">
    <property type="term" value="F:thyroid hormone transmembrane transporter activity"/>
    <property type="evidence" value="ECO:0007669"/>
    <property type="project" value="TreeGrafter"/>
</dbReference>
<organism evidence="17">
    <name type="scientific">Stegastes partitus</name>
    <name type="common">bicolor damselfish</name>
    <dbReference type="NCBI Taxonomy" id="144197"/>
    <lineage>
        <taxon>Eukaryota</taxon>
        <taxon>Metazoa</taxon>
        <taxon>Chordata</taxon>
        <taxon>Craniata</taxon>
        <taxon>Vertebrata</taxon>
        <taxon>Euteleostomi</taxon>
        <taxon>Actinopterygii</taxon>
        <taxon>Neopterygii</taxon>
        <taxon>Teleostei</taxon>
        <taxon>Neoteleostei</taxon>
        <taxon>Acanthomorphata</taxon>
        <taxon>Ovalentaria</taxon>
        <taxon>Pomacentridae</taxon>
        <taxon>Stegastes</taxon>
    </lineage>
</organism>
<dbReference type="RefSeq" id="XP_008278556.1">
    <property type="nucleotide sequence ID" value="XM_008280334.1"/>
</dbReference>
<evidence type="ECO:0000256" key="8">
    <source>
        <dbReference type="ARBA" id="ARBA00050480"/>
    </source>
</evidence>
<feature type="region of interest" description="Disordered" evidence="15">
    <location>
        <begin position="1"/>
        <end position="55"/>
    </location>
</feature>
<dbReference type="Ensembl" id="ENSSPAT00000012468.1">
    <property type="protein sequence ID" value="ENSSPAP00000012260.1"/>
    <property type="gene ID" value="ENSSPAG00000009309.1"/>
</dbReference>
<feature type="compositionally biased region" description="Polar residues" evidence="15">
    <location>
        <begin position="10"/>
        <end position="20"/>
    </location>
</feature>
<reference evidence="19" key="2">
    <citation type="submission" date="2025-04" db="UniProtKB">
        <authorList>
            <consortium name="RefSeq"/>
        </authorList>
    </citation>
    <scope>IDENTIFICATION</scope>
</reference>
<feature type="compositionally biased region" description="Polar residues" evidence="15">
    <location>
        <begin position="522"/>
        <end position="533"/>
    </location>
</feature>
<comment type="similarity">
    <text evidence="2">Belongs to the major facilitator superfamily. Monocarboxylate porter (TC 2.A.1.13) family.</text>
</comment>
<dbReference type="InterPro" id="IPR036259">
    <property type="entry name" value="MFS_trans_sf"/>
</dbReference>
<dbReference type="AlphaFoldDB" id="A0A3B4ZVE8"/>
<evidence type="ECO:0000256" key="2">
    <source>
        <dbReference type="ARBA" id="ARBA00006727"/>
    </source>
</evidence>
<feature type="transmembrane region" description="Helical" evidence="16">
    <location>
        <begin position="330"/>
        <end position="352"/>
    </location>
</feature>
<keyword evidence="4 16" id="KW-0812">Transmembrane</keyword>
<evidence type="ECO:0000256" key="3">
    <source>
        <dbReference type="ARBA" id="ARBA00022475"/>
    </source>
</evidence>
<protein>
    <recommendedName>
        <fullName evidence="13">Monocarboxylate transporter 10</fullName>
    </recommendedName>
    <alternativeName>
        <fullName evidence="14">Solute carrier family 16 member 10</fullName>
    </alternativeName>
</protein>
<feature type="transmembrane region" description="Helical" evidence="16">
    <location>
        <begin position="202"/>
        <end position="224"/>
    </location>
</feature>
<comment type="catalytic activity">
    <reaction evidence="10">
        <text>L-thyroxine(out) = L-thyroxine(in)</text>
        <dbReference type="Rhea" id="RHEA:71819"/>
        <dbReference type="ChEBI" id="CHEBI:58448"/>
    </reaction>
    <physiologicalReaction direction="left-to-right" evidence="10">
        <dbReference type="Rhea" id="RHEA:71820"/>
    </physiologicalReaction>
    <physiologicalReaction direction="right-to-left" evidence="10">
        <dbReference type="Rhea" id="RHEA:71821"/>
    </physiologicalReaction>
</comment>
<dbReference type="FunFam" id="1.20.1250.20:FF:001016">
    <property type="entry name" value="Solute carrier family 16 member 2"/>
    <property type="match status" value="1"/>
</dbReference>
<dbReference type="GO" id="GO:0016323">
    <property type="term" value="C:basolateral plasma membrane"/>
    <property type="evidence" value="ECO:0007669"/>
    <property type="project" value="UniProtKB-SubCell"/>
</dbReference>
<comment type="subcellular location">
    <subcellularLocation>
        <location evidence="1">Basolateral cell membrane</location>
        <topology evidence="1">Multi-pass membrane protein</topology>
    </subcellularLocation>
</comment>
<reference evidence="17" key="1">
    <citation type="submission" date="2023-09" db="UniProtKB">
        <authorList>
            <consortium name="Ensembl"/>
        </authorList>
    </citation>
    <scope>IDENTIFICATION</scope>
</reference>
<feature type="transmembrane region" description="Helical" evidence="16">
    <location>
        <begin position="427"/>
        <end position="451"/>
    </location>
</feature>
<gene>
    <name evidence="17" type="primary">SLC16A2</name>
    <name evidence="19" type="synonym">slc16a2</name>
</gene>
<keyword evidence="5 16" id="KW-1133">Transmembrane helix</keyword>
<feature type="transmembrane region" description="Helical" evidence="16">
    <location>
        <begin position="175"/>
        <end position="196"/>
    </location>
</feature>
<evidence type="ECO:0000313" key="19">
    <source>
        <dbReference type="RefSeq" id="XP_008278556.1"/>
    </source>
</evidence>
<feature type="transmembrane region" description="Helical" evidence="16">
    <location>
        <begin position="231"/>
        <end position="251"/>
    </location>
</feature>
<name>A0A3B4ZVE8_9TELE</name>
<keyword evidence="18" id="KW-1185">Reference proteome</keyword>
<dbReference type="GeneTree" id="ENSGT00940000159450"/>
<comment type="function">
    <text evidence="12">Sodium- and proton-independent thyroid hormones and aromatic acids transporter. Mediates both uptake and efflux of 3,5,3'-triiodothyronine (T3) and 3,5,3',5'-tetraiodothyronine (T4) with high affinity, suggesting a role in the homeostasis of thyroid hormone levels. Responsible for low affinity bidirectional transport of the aromatic amino acids, such as phenylalanine, tyrosine, tryptophan and L-3,4-dihydroxyphenylalanine (L-dopa). Plays an important role in homeostasis of aromatic amino acids.</text>
</comment>
<evidence type="ECO:0000256" key="1">
    <source>
        <dbReference type="ARBA" id="ARBA00004554"/>
    </source>
</evidence>
<feature type="transmembrane region" description="Helical" evidence="16">
    <location>
        <begin position="494"/>
        <end position="515"/>
    </location>
</feature>
<feature type="transmembrane region" description="Helical" evidence="16">
    <location>
        <begin position="372"/>
        <end position="390"/>
    </location>
</feature>
<feature type="transmembrane region" description="Helical" evidence="16">
    <location>
        <begin position="144"/>
        <end position="163"/>
    </location>
</feature>
<accession>A0A3B4ZVE8</accession>
<evidence type="ECO:0000256" key="9">
    <source>
        <dbReference type="ARBA" id="ARBA00050518"/>
    </source>
</evidence>
<evidence type="ECO:0000256" key="14">
    <source>
        <dbReference type="ARBA" id="ARBA00078724"/>
    </source>
</evidence>
<evidence type="ECO:0000256" key="12">
    <source>
        <dbReference type="ARBA" id="ARBA00058829"/>
    </source>
</evidence>